<feature type="domain" description="Polymerase/histidinol phosphatase N-terminal" evidence="8">
    <location>
        <begin position="354"/>
        <end position="433"/>
    </location>
</feature>
<evidence type="ECO:0000313" key="10">
    <source>
        <dbReference type="EMBL" id="MDA7084904.1"/>
    </source>
</evidence>
<keyword evidence="10" id="KW-0269">Exonuclease</keyword>
<dbReference type="InterPro" id="IPR016195">
    <property type="entry name" value="Pol/histidinol_Pase-like"/>
</dbReference>
<dbReference type="SUPFAM" id="SSF158702">
    <property type="entry name" value="Sec63 N-terminal domain-like"/>
    <property type="match status" value="1"/>
</dbReference>
<dbReference type="Pfam" id="PF14791">
    <property type="entry name" value="DNA_pol_B_thumb"/>
    <property type="match status" value="1"/>
</dbReference>
<dbReference type="InterPro" id="IPR003141">
    <property type="entry name" value="Pol/His_phosphatase_N"/>
</dbReference>
<dbReference type="EMBL" id="JAQJZJ010000001">
    <property type="protein sequence ID" value="MDA7084904.1"/>
    <property type="molecule type" value="Genomic_DNA"/>
</dbReference>
<dbReference type="Pfam" id="PF14520">
    <property type="entry name" value="HHH_5"/>
    <property type="match status" value="1"/>
</dbReference>
<evidence type="ECO:0000256" key="5">
    <source>
        <dbReference type="ARBA" id="ARBA00022932"/>
    </source>
</evidence>
<reference evidence="10 11" key="1">
    <citation type="submission" date="2023-01" db="EMBL/GenBank/DDBJ databases">
        <title>Pseudomonas SA3-5T sp. nov., isolated from tidal flat sediment.</title>
        <authorList>
            <person name="Kim H.S."/>
            <person name="Kim J.-S."/>
            <person name="Suh M.K."/>
            <person name="Eom M.K."/>
            <person name="Lee J.-S."/>
        </authorList>
    </citation>
    <scope>NUCLEOTIDE SEQUENCE [LARGE SCALE GENOMIC DNA]</scope>
    <source>
        <strain evidence="10 11">SA3-5</strain>
    </source>
</reference>
<dbReference type="InterPro" id="IPR010996">
    <property type="entry name" value="HHH_MUS81"/>
</dbReference>
<protein>
    <recommendedName>
        <fullName evidence="1">DNA-directed DNA polymerase</fullName>
        <ecNumber evidence="1">2.7.7.7</ecNumber>
    </recommendedName>
</protein>
<dbReference type="SUPFAM" id="SSF47802">
    <property type="entry name" value="DNA polymerase beta, N-terminal domain-like"/>
    <property type="match status" value="1"/>
</dbReference>
<dbReference type="NCBIfam" id="NF006375">
    <property type="entry name" value="PRK08609.1"/>
    <property type="match status" value="1"/>
</dbReference>
<dbReference type="SUPFAM" id="SSF81301">
    <property type="entry name" value="Nucleotidyltransferase"/>
    <property type="match status" value="1"/>
</dbReference>
<evidence type="ECO:0000259" key="9">
    <source>
        <dbReference type="SMART" id="SM00483"/>
    </source>
</evidence>
<dbReference type="CDD" id="cd07436">
    <property type="entry name" value="PHP_PolX"/>
    <property type="match status" value="1"/>
</dbReference>
<dbReference type="GO" id="GO:0004527">
    <property type="term" value="F:exonuclease activity"/>
    <property type="evidence" value="ECO:0007669"/>
    <property type="project" value="UniProtKB-KW"/>
</dbReference>
<evidence type="ECO:0000256" key="6">
    <source>
        <dbReference type="ARBA" id="ARBA00023204"/>
    </source>
</evidence>
<dbReference type="Gene3D" id="1.10.150.110">
    <property type="entry name" value="DNA polymerase beta, N-terminal domain-like"/>
    <property type="match status" value="1"/>
</dbReference>
<dbReference type="PANTHER" id="PTHR36928">
    <property type="entry name" value="PHOSPHATASE YCDX-RELATED"/>
    <property type="match status" value="1"/>
</dbReference>
<dbReference type="InterPro" id="IPR022311">
    <property type="entry name" value="PolX-like"/>
</dbReference>
<dbReference type="InterPro" id="IPR029398">
    <property type="entry name" value="PolB_thumb"/>
</dbReference>
<keyword evidence="6" id="KW-0234">DNA repair</keyword>
<name>A0ABT4X995_9PSED</name>
<evidence type="ECO:0000256" key="4">
    <source>
        <dbReference type="ARBA" id="ARBA00022763"/>
    </source>
</evidence>
<dbReference type="SUPFAM" id="SSF89550">
    <property type="entry name" value="PHP domain-like"/>
    <property type="match status" value="1"/>
</dbReference>
<dbReference type="Gene3D" id="3.30.210.10">
    <property type="entry name" value="DNA polymerase, thumb domain"/>
    <property type="match status" value="1"/>
</dbReference>
<evidence type="ECO:0000256" key="2">
    <source>
        <dbReference type="ARBA" id="ARBA00022679"/>
    </source>
</evidence>
<dbReference type="CDD" id="cd00141">
    <property type="entry name" value="NT_POLXc"/>
    <property type="match status" value="1"/>
</dbReference>
<dbReference type="InterPro" id="IPR002008">
    <property type="entry name" value="DNA_pol_X_beta-like"/>
</dbReference>
<dbReference type="PIRSF" id="PIRSF005047">
    <property type="entry name" value="UCP005047_YshC"/>
    <property type="match status" value="1"/>
</dbReference>
<comment type="caution">
    <text evidence="10">The sequence shown here is derived from an EMBL/GenBank/DDBJ whole genome shotgun (WGS) entry which is preliminary data.</text>
</comment>
<evidence type="ECO:0000256" key="3">
    <source>
        <dbReference type="ARBA" id="ARBA00022695"/>
    </source>
</evidence>
<keyword evidence="5" id="KW-0239">DNA-directed DNA polymerase</keyword>
<keyword evidence="4" id="KW-0227">DNA damage</keyword>
<dbReference type="Pfam" id="PF02811">
    <property type="entry name" value="PHP"/>
    <property type="match status" value="1"/>
</dbReference>
<dbReference type="RefSeq" id="WP_271345849.1">
    <property type="nucleotide sequence ID" value="NZ_JAQJZJ010000001.1"/>
</dbReference>
<keyword evidence="10" id="KW-0540">Nuclease</keyword>
<dbReference type="Proteomes" id="UP001212042">
    <property type="component" value="Unassembled WGS sequence"/>
</dbReference>
<dbReference type="Gene3D" id="3.30.460.10">
    <property type="entry name" value="Beta Polymerase, domain 2"/>
    <property type="match status" value="1"/>
</dbReference>
<dbReference type="InterPro" id="IPR043519">
    <property type="entry name" value="NT_sf"/>
</dbReference>
<dbReference type="InterPro" id="IPR047967">
    <property type="entry name" value="PolX_PHP"/>
</dbReference>
<keyword evidence="11" id="KW-1185">Reference proteome</keyword>
<comment type="catalytic activity">
    <reaction evidence="7">
        <text>DNA(n) + a 2'-deoxyribonucleoside 5'-triphosphate = DNA(n+1) + diphosphate</text>
        <dbReference type="Rhea" id="RHEA:22508"/>
        <dbReference type="Rhea" id="RHEA-COMP:17339"/>
        <dbReference type="Rhea" id="RHEA-COMP:17340"/>
        <dbReference type="ChEBI" id="CHEBI:33019"/>
        <dbReference type="ChEBI" id="CHEBI:61560"/>
        <dbReference type="ChEBI" id="CHEBI:173112"/>
        <dbReference type="EC" id="2.7.7.7"/>
    </reaction>
</comment>
<proteinExistence type="predicted"/>
<gene>
    <name evidence="10" type="primary">polX</name>
    <name evidence="10" type="ORF">PH586_00690</name>
</gene>
<feature type="domain" description="DNA-directed DNA polymerase X" evidence="9">
    <location>
        <begin position="15"/>
        <end position="330"/>
    </location>
</feature>
<dbReference type="Gene3D" id="3.20.20.140">
    <property type="entry name" value="Metal-dependent hydrolases"/>
    <property type="match status" value="1"/>
</dbReference>
<keyword evidence="2" id="KW-0808">Transferase</keyword>
<evidence type="ECO:0000259" key="8">
    <source>
        <dbReference type="SMART" id="SM00481"/>
    </source>
</evidence>
<dbReference type="SMART" id="SM00483">
    <property type="entry name" value="POLXc"/>
    <property type="match status" value="1"/>
</dbReference>
<dbReference type="InterPro" id="IPR027421">
    <property type="entry name" value="DNA_pol_lamdba_lyase_dom_sf"/>
</dbReference>
<accession>A0ABT4X995</accession>
<dbReference type="Pfam" id="PF14716">
    <property type="entry name" value="HHH_8"/>
    <property type="match status" value="1"/>
</dbReference>
<keyword evidence="10" id="KW-0378">Hydrolase</keyword>
<sequence>MPRHRAAPVRPPATAVDNQRIAQIFEEIADLLEMEAANPFRIRAYRNAARTVRSQNLSFAEQIASGSALPKLAGIGHDLSEKIDEIVRTGDCALLQRLQREVPAGLGELLHLPGIGPKRVRQLYQELAVDSLTSLQQALADDRVRQLSGFGPRLTDRLQQAVSAKTSAEQRYLLPQATAQAEPLLDYLRGLKTVEAAVIAGSYRRRRDTVGDLDILLQADPQDSRPMADALRYPAIEKVMAAGTTRASLRLRGGMPVDLRIVAAASFGAALQYFTGSKAHGIALRRRAQAQGCKLNEYGLYRNGKQLAGRQEADIYQALGLPWIPPELREDTGEIAAAEHGDLPRLIELDDLRGDLHCHTRASDGHNSLREMAMAAQQRGWQYLAITEHSRHLSIAHGLDADRLRRQLDEIDRLNDELQSLTLLKGIEVDILADGTLDMPDALLARLDIVVGAVHSHFKLPVQKQTQRICRAMDSRYFTILAHPTGRLLQEREGYPLDIEAIIEHAQQRGCFLELNAQPQRLDLNAHYCRLAKAQGVLLSIASDAHRTADFDLHSYGIDQARRGWLEAGDALNSRSLAQLLRLLRQSR</sequence>
<dbReference type="InterPro" id="IPR037160">
    <property type="entry name" value="DNA_Pol_thumb_sf"/>
</dbReference>
<dbReference type="SMART" id="SM00481">
    <property type="entry name" value="POLIIIAc"/>
    <property type="match status" value="1"/>
</dbReference>
<dbReference type="PRINTS" id="PR00870">
    <property type="entry name" value="DNAPOLXBETA"/>
</dbReference>
<evidence type="ECO:0000313" key="11">
    <source>
        <dbReference type="Proteomes" id="UP001212042"/>
    </source>
</evidence>
<dbReference type="Gene3D" id="1.10.150.20">
    <property type="entry name" value="5' to 3' exonuclease, C-terminal subdomain"/>
    <property type="match status" value="1"/>
</dbReference>
<organism evidence="10 11">
    <name type="scientific">Pseudomonas aestuarii</name>
    <dbReference type="NCBI Taxonomy" id="3018340"/>
    <lineage>
        <taxon>Bacteria</taxon>
        <taxon>Pseudomonadati</taxon>
        <taxon>Pseudomonadota</taxon>
        <taxon>Gammaproteobacteria</taxon>
        <taxon>Pseudomonadales</taxon>
        <taxon>Pseudomonadaceae</taxon>
        <taxon>Pseudomonas</taxon>
    </lineage>
</organism>
<dbReference type="EC" id="2.7.7.7" evidence="1"/>
<dbReference type="InterPro" id="IPR050243">
    <property type="entry name" value="PHP_phosphatase"/>
</dbReference>
<dbReference type="InterPro" id="IPR004013">
    <property type="entry name" value="PHP_dom"/>
</dbReference>
<evidence type="ECO:0000256" key="1">
    <source>
        <dbReference type="ARBA" id="ARBA00012417"/>
    </source>
</evidence>
<keyword evidence="3" id="KW-0548">Nucleotidyltransferase</keyword>
<dbReference type="PANTHER" id="PTHR36928:SF1">
    <property type="entry name" value="PHOSPHATASE YCDX-RELATED"/>
    <property type="match status" value="1"/>
</dbReference>
<dbReference type="InterPro" id="IPR002054">
    <property type="entry name" value="DNA-dir_DNA_pol_X"/>
</dbReference>
<evidence type="ECO:0000256" key="7">
    <source>
        <dbReference type="ARBA" id="ARBA00049244"/>
    </source>
</evidence>